<dbReference type="PANTHER" id="PTHR45749:SF21">
    <property type="entry name" value="DUF4371 DOMAIN-CONTAINING PROTEIN"/>
    <property type="match status" value="1"/>
</dbReference>
<dbReference type="InterPro" id="IPR012337">
    <property type="entry name" value="RNaseH-like_sf"/>
</dbReference>
<organism evidence="2 3">
    <name type="scientific">Dryococelus australis</name>
    <dbReference type="NCBI Taxonomy" id="614101"/>
    <lineage>
        <taxon>Eukaryota</taxon>
        <taxon>Metazoa</taxon>
        <taxon>Ecdysozoa</taxon>
        <taxon>Arthropoda</taxon>
        <taxon>Hexapoda</taxon>
        <taxon>Insecta</taxon>
        <taxon>Pterygota</taxon>
        <taxon>Neoptera</taxon>
        <taxon>Polyneoptera</taxon>
        <taxon>Phasmatodea</taxon>
        <taxon>Verophasmatodea</taxon>
        <taxon>Anareolatae</taxon>
        <taxon>Phasmatidae</taxon>
        <taxon>Eurycanthinae</taxon>
        <taxon>Dryococelus</taxon>
    </lineage>
</organism>
<dbReference type="Proteomes" id="UP001159363">
    <property type="component" value="Chromosome 5"/>
</dbReference>
<keyword evidence="3" id="KW-1185">Reference proteome</keyword>
<name>A0ABQ9H9E0_9NEOP</name>
<sequence length="538" mass="60559">MPWEVMYTELPDITRGLMDPALQTATVIIQCLLMSIMNQYNSISAADRCVIALPDHLTFPTHCNSILFLSTCNGYTDCKHTLPSSWQPVTGSTALRSHRPIDHAMKRRQQQETDFFQRKSKCIENRDDSASNVNISDSKYNYFCSEDKGTVLITDCKPDPASTSSNNSKSDAVSIRDRESTSLCTEDTGAVLLSQKLTQPSLLLDFPTGKMLPRNFHITKIVNLTKVPKKLSIKSQFQLGYLPKLARKWKKAQKSLITIVSSIEFLATRGIALRGKQEKEGNLYELLELRGNEIPDIKDWLSKQHNWLSHDIQNEILQLLSLTVERNLNQDIRKNKCHALIVDEATDHSTEEQVSISLQHVNDNFDTSSTTEDTYVAIIEDVLLSLDLPIEDCQGAQAVISSKEIRAIYIHCFSHFLNLARIHASSTIPEISNVLENVHTLVNFFNESAKITVIFLNYKADDDSALAKNTSLKPLCLTRWTVRSKSLNVVNSQYETTLSVLDSLKSKESVANGLSAFFEKTSSLFYLEVPVVDIEGEF</sequence>
<dbReference type="EMBL" id="JARBHB010000006">
    <property type="protein sequence ID" value="KAJ8880922.1"/>
    <property type="molecule type" value="Genomic_DNA"/>
</dbReference>
<reference evidence="2 3" key="1">
    <citation type="submission" date="2023-02" db="EMBL/GenBank/DDBJ databases">
        <title>LHISI_Scaffold_Assembly.</title>
        <authorList>
            <person name="Stuart O.P."/>
            <person name="Cleave R."/>
            <person name="Magrath M.J.L."/>
            <person name="Mikheyev A.S."/>
        </authorList>
    </citation>
    <scope>NUCLEOTIDE SEQUENCE [LARGE SCALE GENOMIC DNA]</scope>
    <source>
        <strain evidence="2">Daus_M_001</strain>
        <tissue evidence="2">Leg muscle</tissue>
    </source>
</reference>
<accession>A0ABQ9H9E0</accession>
<feature type="compositionally biased region" description="Polar residues" evidence="1">
    <location>
        <begin position="161"/>
        <end position="171"/>
    </location>
</feature>
<evidence type="ECO:0000256" key="1">
    <source>
        <dbReference type="SAM" id="MobiDB-lite"/>
    </source>
</evidence>
<gene>
    <name evidence="2" type="ORF">PR048_017395</name>
</gene>
<comment type="caution">
    <text evidence="2">The sequence shown here is derived from an EMBL/GenBank/DDBJ whole genome shotgun (WGS) entry which is preliminary data.</text>
</comment>
<feature type="region of interest" description="Disordered" evidence="1">
    <location>
        <begin position="158"/>
        <end position="177"/>
    </location>
</feature>
<dbReference type="SUPFAM" id="SSF53098">
    <property type="entry name" value="Ribonuclease H-like"/>
    <property type="match status" value="1"/>
</dbReference>
<evidence type="ECO:0008006" key="4">
    <source>
        <dbReference type="Google" id="ProtNLM"/>
    </source>
</evidence>
<evidence type="ECO:0000313" key="2">
    <source>
        <dbReference type="EMBL" id="KAJ8880922.1"/>
    </source>
</evidence>
<proteinExistence type="predicted"/>
<protein>
    <recommendedName>
        <fullName evidence="4">DUF4371 domain-containing protein</fullName>
    </recommendedName>
</protein>
<evidence type="ECO:0000313" key="3">
    <source>
        <dbReference type="Proteomes" id="UP001159363"/>
    </source>
</evidence>
<dbReference type="PANTHER" id="PTHR45749">
    <property type="match status" value="1"/>
</dbReference>